<reference evidence="1" key="2">
    <citation type="submission" date="2021-03" db="EMBL/GenBank/DDBJ databases">
        <authorList>
            <person name="Artuso I."/>
            <person name="Turrini P."/>
            <person name="Pirolo M."/>
            <person name="Lugli G.A."/>
            <person name="Ventura M."/>
            <person name="Visca P."/>
        </authorList>
    </citation>
    <scope>NUCLEOTIDE SEQUENCE</scope>
    <source>
        <strain evidence="1">LMG 26462</strain>
    </source>
</reference>
<evidence type="ECO:0000313" key="2">
    <source>
        <dbReference type="Proteomes" id="UP001138921"/>
    </source>
</evidence>
<gene>
    <name evidence="1" type="ORF">J1C56_31435</name>
</gene>
<comment type="caution">
    <text evidence="1">The sequence shown here is derived from an EMBL/GenBank/DDBJ whole genome shotgun (WGS) entry which is preliminary data.</text>
</comment>
<dbReference type="RefSeq" id="WP_214393831.1">
    <property type="nucleotide sequence ID" value="NZ_JAFLWW010000016.1"/>
</dbReference>
<protein>
    <submittedName>
        <fullName evidence="1">Uncharacterized protein</fullName>
    </submittedName>
</protein>
<dbReference type="EMBL" id="JAFLWW010000016">
    <property type="protein sequence ID" value="MBT1160045.1"/>
    <property type="molecule type" value="Genomic_DNA"/>
</dbReference>
<name>A0A9X1AHG2_9HYPH</name>
<keyword evidence="2" id="KW-1185">Reference proteome</keyword>
<sequence length="76" mass="8178">MDKIVARHVIARVEAVEIAPHPPQFLFPIGGKRFLGLVASAARPFGSNPPGKIGRGREFGGSAEQFPGFCCKFLLN</sequence>
<reference evidence="1" key="1">
    <citation type="journal article" date="2021" name="Microorganisms">
        <title>Phylogenomic Reconstruction and Metabolic Potential of the Genus Aminobacter.</title>
        <authorList>
            <person name="Artuso I."/>
            <person name="Turrini P."/>
            <person name="Pirolo M."/>
            <person name="Lugli G.A."/>
            <person name="Ventura M."/>
            <person name="Visca P."/>
        </authorList>
    </citation>
    <scope>NUCLEOTIDE SEQUENCE</scope>
    <source>
        <strain evidence="1">LMG 26462</strain>
    </source>
</reference>
<dbReference type="Proteomes" id="UP001138921">
    <property type="component" value="Unassembled WGS sequence"/>
</dbReference>
<organism evidence="1 2">
    <name type="scientific">Aminobacter anthyllidis</name>
    <dbReference type="NCBI Taxonomy" id="1035067"/>
    <lineage>
        <taxon>Bacteria</taxon>
        <taxon>Pseudomonadati</taxon>
        <taxon>Pseudomonadota</taxon>
        <taxon>Alphaproteobacteria</taxon>
        <taxon>Hyphomicrobiales</taxon>
        <taxon>Phyllobacteriaceae</taxon>
        <taxon>Aminobacter</taxon>
    </lineage>
</organism>
<proteinExistence type="predicted"/>
<accession>A0A9X1AHG2</accession>
<dbReference type="AlphaFoldDB" id="A0A9X1AHG2"/>
<evidence type="ECO:0000313" key="1">
    <source>
        <dbReference type="EMBL" id="MBT1160045.1"/>
    </source>
</evidence>